<dbReference type="Proteomes" id="UP000003167">
    <property type="component" value="Unassembled WGS sequence"/>
</dbReference>
<dbReference type="InterPro" id="IPR032129">
    <property type="entry name" value="DUF5056"/>
</dbReference>
<keyword evidence="1" id="KW-0812">Transmembrane</keyword>
<proteinExistence type="predicted"/>
<name>H1HLV3_9BACT</name>
<dbReference type="STRING" id="999422.HMPREF9944_01147"/>
<comment type="caution">
    <text evidence="2">The sequence shown here is derived from an EMBL/GenBank/DDBJ whole genome shotgun (WGS) entry which is preliminary data.</text>
</comment>
<reference evidence="2 3" key="1">
    <citation type="submission" date="2011-12" db="EMBL/GenBank/DDBJ databases">
        <title>The Genome Sequence of Prevotella maculosa OT 289.</title>
        <authorList>
            <consortium name="The Broad Institute Genome Sequencing Platform"/>
            <person name="Earl A."/>
            <person name="Ward D."/>
            <person name="Feldgarden M."/>
            <person name="Gevers D."/>
            <person name="Izard J."/>
            <person name="Blanton J.M."/>
            <person name="Mathney J."/>
            <person name="Tanner A.C."/>
            <person name="Dewhirst F.E."/>
            <person name="Young S.K."/>
            <person name="Zeng Q."/>
            <person name="Gargeya S."/>
            <person name="Fitzgerald M."/>
            <person name="Haas B."/>
            <person name="Abouelleil A."/>
            <person name="Alvarado L."/>
            <person name="Arachchi H.M."/>
            <person name="Berlin A."/>
            <person name="Chapman S.B."/>
            <person name="Gearin G."/>
            <person name="Goldberg J."/>
            <person name="Griggs A."/>
            <person name="Gujja S."/>
            <person name="Hansen M."/>
            <person name="Heiman D."/>
            <person name="Howarth C."/>
            <person name="Larimer J."/>
            <person name="Lui A."/>
            <person name="MacDonald P.J.P."/>
            <person name="McCowen C."/>
            <person name="Montmayeur A."/>
            <person name="Murphy C."/>
            <person name="Neiman D."/>
            <person name="Pearson M."/>
            <person name="Priest M."/>
            <person name="Roberts A."/>
            <person name="Saif S."/>
            <person name="Shea T."/>
            <person name="Sisk P."/>
            <person name="Stolte C."/>
            <person name="Sykes S."/>
            <person name="Wortman J."/>
            <person name="Nusbaum C."/>
            <person name="Birren B."/>
        </authorList>
    </citation>
    <scope>NUCLEOTIDE SEQUENCE [LARGE SCALE GENOMIC DNA]</scope>
    <source>
        <strain evidence="2 3">OT 289</strain>
    </source>
</reference>
<evidence type="ECO:0000313" key="2">
    <source>
        <dbReference type="EMBL" id="EHO71291.1"/>
    </source>
</evidence>
<dbReference type="AlphaFoldDB" id="H1HLV3"/>
<dbReference type="RefSeq" id="WP_008565029.1">
    <property type="nucleotide sequence ID" value="NZ_JH594502.1"/>
</dbReference>
<dbReference type="PATRIC" id="fig|999422.3.peg.1186"/>
<dbReference type="Pfam" id="PF16479">
    <property type="entry name" value="DUF5056"/>
    <property type="match status" value="1"/>
</dbReference>
<dbReference type="EMBL" id="AGEK01000021">
    <property type="protein sequence ID" value="EHO71291.1"/>
    <property type="molecule type" value="Genomic_DNA"/>
</dbReference>
<keyword evidence="1" id="KW-1133">Transmembrane helix</keyword>
<feature type="transmembrane region" description="Helical" evidence="1">
    <location>
        <begin position="44"/>
        <end position="62"/>
    </location>
</feature>
<keyword evidence="3" id="KW-1185">Reference proteome</keyword>
<keyword evidence="1" id="KW-0472">Membrane</keyword>
<organism evidence="2 3">
    <name type="scientific">Segatella maculosa OT 289</name>
    <dbReference type="NCBI Taxonomy" id="999422"/>
    <lineage>
        <taxon>Bacteria</taxon>
        <taxon>Pseudomonadati</taxon>
        <taxon>Bacteroidota</taxon>
        <taxon>Bacteroidia</taxon>
        <taxon>Bacteroidales</taxon>
        <taxon>Prevotellaceae</taxon>
        <taxon>Segatella</taxon>
    </lineage>
</organism>
<evidence type="ECO:0000313" key="3">
    <source>
        <dbReference type="Proteomes" id="UP000003167"/>
    </source>
</evidence>
<gene>
    <name evidence="2" type="ORF">HMPREF9944_01147</name>
</gene>
<sequence>MTEYNIDEKLITRFFEANRIGEIEDRGFSRRVMRQLPVSRMHRLNTLWTLLCTLIAVVYFFMHQGTRVLFVAFSHLWNNFFASLVMPEWNMTTALLTYIGVVLVMVFAVYHVLTNARRFI</sequence>
<protein>
    <submittedName>
        <fullName evidence="2">Uncharacterized protein</fullName>
    </submittedName>
</protein>
<dbReference type="HOGENOM" id="CLU_162646_0_0_10"/>
<feature type="transmembrane region" description="Helical" evidence="1">
    <location>
        <begin position="93"/>
        <end position="113"/>
    </location>
</feature>
<evidence type="ECO:0000256" key="1">
    <source>
        <dbReference type="SAM" id="Phobius"/>
    </source>
</evidence>
<accession>H1HLV3</accession>